<evidence type="ECO:0008006" key="3">
    <source>
        <dbReference type="Google" id="ProtNLM"/>
    </source>
</evidence>
<comment type="caution">
    <text evidence="1">The sequence shown here is derived from an EMBL/GenBank/DDBJ whole genome shotgun (WGS) entry which is preliminary data.</text>
</comment>
<evidence type="ECO:0000313" key="2">
    <source>
        <dbReference type="Proteomes" id="UP001432027"/>
    </source>
</evidence>
<name>A0AAV5TQ37_9BILA</name>
<dbReference type="AlphaFoldDB" id="A0AAV5TQ37"/>
<protein>
    <recommendedName>
        <fullName evidence="3">CRAL-TRIO domain containing protein</fullName>
    </recommendedName>
</protein>
<dbReference type="EMBL" id="BTSX01000004">
    <property type="protein sequence ID" value="GMS96405.1"/>
    <property type="molecule type" value="Genomic_DNA"/>
</dbReference>
<evidence type="ECO:0000313" key="1">
    <source>
        <dbReference type="EMBL" id="GMS96405.1"/>
    </source>
</evidence>
<accession>A0AAV5TQ37</accession>
<dbReference type="Proteomes" id="UP001432027">
    <property type="component" value="Unassembled WGS sequence"/>
</dbReference>
<proteinExistence type="predicted"/>
<reference evidence="1" key="1">
    <citation type="submission" date="2023-10" db="EMBL/GenBank/DDBJ databases">
        <title>Genome assembly of Pristionchus species.</title>
        <authorList>
            <person name="Yoshida K."/>
            <person name="Sommer R.J."/>
        </authorList>
    </citation>
    <scope>NUCLEOTIDE SEQUENCE</scope>
    <source>
        <strain evidence="1">RS0144</strain>
    </source>
</reference>
<keyword evidence="2" id="KW-1185">Reference proteome</keyword>
<organism evidence="1 2">
    <name type="scientific">Pristionchus entomophagus</name>
    <dbReference type="NCBI Taxonomy" id="358040"/>
    <lineage>
        <taxon>Eukaryota</taxon>
        <taxon>Metazoa</taxon>
        <taxon>Ecdysozoa</taxon>
        <taxon>Nematoda</taxon>
        <taxon>Chromadorea</taxon>
        <taxon>Rhabditida</taxon>
        <taxon>Rhabditina</taxon>
        <taxon>Diplogasteromorpha</taxon>
        <taxon>Diplogasteroidea</taxon>
        <taxon>Neodiplogasteridae</taxon>
        <taxon>Pristionchus</taxon>
    </lineage>
</organism>
<gene>
    <name evidence="1" type="ORF">PENTCL1PPCAC_18580</name>
</gene>
<sequence>MNYITEPPSEHVLEYPPTDTLTYAEQMNCLRITRLMDNDTVTAYLDRNVIQDIGQVSSIIPYLCRAYAERFPERHLKAFIYIDKDIDYSIPSISGVKYCHHIRSGKETPVITYLSPSMMHNMLKALGRVMTERFWTVIILINTPSSALETSRVEAIFSRRDRTFVYEEITF</sequence>